<keyword evidence="3" id="KW-1185">Reference proteome</keyword>
<keyword evidence="1" id="KW-1133">Transmembrane helix</keyword>
<protein>
    <submittedName>
        <fullName evidence="2">Uncharacterized protein</fullName>
    </submittedName>
</protein>
<evidence type="ECO:0000313" key="2">
    <source>
        <dbReference type="EMBL" id="GGE63732.1"/>
    </source>
</evidence>
<organism evidence="2 3">
    <name type="scientific">Priestia taiwanensis</name>
    <dbReference type="NCBI Taxonomy" id="1347902"/>
    <lineage>
        <taxon>Bacteria</taxon>
        <taxon>Bacillati</taxon>
        <taxon>Bacillota</taxon>
        <taxon>Bacilli</taxon>
        <taxon>Bacillales</taxon>
        <taxon>Bacillaceae</taxon>
        <taxon>Priestia</taxon>
    </lineage>
</organism>
<keyword evidence="1" id="KW-0812">Transmembrane</keyword>
<name>A0A917AP45_9BACI</name>
<dbReference type="EMBL" id="BMFK01000001">
    <property type="protein sequence ID" value="GGE63732.1"/>
    <property type="molecule type" value="Genomic_DNA"/>
</dbReference>
<evidence type="ECO:0000313" key="3">
    <source>
        <dbReference type="Proteomes" id="UP000605259"/>
    </source>
</evidence>
<dbReference type="RefSeq" id="WP_188387529.1">
    <property type="nucleotide sequence ID" value="NZ_BMFK01000001.1"/>
</dbReference>
<keyword evidence="1" id="KW-0472">Membrane</keyword>
<feature type="transmembrane region" description="Helical" evidence="1">
    <location>
        <begin position="12"/>
        <end position="29"/>
    </location>
</feature>
<evidence type="ECO:0000256" key="1">
    <source>
        <dbReference type="SAM" id="Phobius"/>
    </source>
</evidence>
<comment type="caution">
    <text evidence="2">The sequence shown here is derived from an EMBL/GenBank/DDBJ whole genome shotgun (WGS) entry which is preliminary data.</text>
</comment>
<reference evidence="2" key="1">
    <citation type="journal article" date="2014" name="Int. J. Syst. Evol. Microbiol.">
        <title>Complete genome sequence of Corynebacterium casei LMG S-19264T (=DSM 44701T), isolated from a smear-ripened cheese.</title>
        <authorList>
            <consortium name="US DOE Joint Genome Institute (JGI-PGF)"/>
            <person name="Walter F."/>
            <person name="Albersmeier A."/>
            <person name="Kalinowski J."/>
            <person name="Ruckert C."/>
        </authorList>
    </citation>
    <scope>NUCLEOTIDE SEQUENCE</scope>
    <source>
        <strain evidence="2">CGMCC 1.12698</strain>
    </source>
</reference>
<dbReference type="Proteomes" id="UP000605259">
    <property type="component" value="Unassembled WGS sequence"/>
</dbReference>
<dbReference type="AlphaFoldDB" id="A0A917AP45"/>
<reference evidence="2" key="2">
    <citation type="submission" date="2020-09" db="EMBL/GenBank/DDBJ databases">
        <authorList>
            <person name="Sun Q."/>
            <person name="Zhou Y."/>
        </authorList>
    </citation>
    <scope>NUCLEOTIDE SEQUENCE</scope>
    <source>
        <strain evidence="2">CGMCC 1.12698</strain>
    </source>
</reference>
<gene>
    <name evidence="2" type="ORF">GCM10007140_12460</name>
</gene>
<proteinExistence type="predicted"/>
<sequence length="117" mass="13414">MTAQQKKVLKYLLYFGLLIGVLLVAHHPSKVHKGFPEPLFAFVKEANQEEKSATYQWSAVQTAGCMPEYYHLTIRLWGWTEVTDEDESECALRIYKKNGEKVSVYATDGEMNILVDK</sequence>
<accession>A0A917AP45</accession>